<evidence type="ECO:0000256" key="1">
    <source>
        <dbReference type="ARBA" id="ARBA00005067"/>
    </source>
</evidence>
<keyword evidence="4" id="KW-0827">Tyrosine biosynthesis</keyword>
<evidence type="ECO:0000256" key="5">
    <source>
        <dbReference type="ARBA" id="ARBA00023002"/>
    </source>
</evidence>
<dbReference type="RefSeq" id="WP_182669998.1">
    <property type="nucleotide sequence ID" value="NZ_JACHTE010000008.1"/>
</dbReference>
<dbReference type="Pfam" id="PF02153">
    <property type="entry name" value="PDH_N"/>
    <property type="match status" value="1"/>
</dbReference>
<dbReference type="EC" id="1.3.1.12" evidence="2"/>
<dbReference type="InterPro" id="IPR046826">
    <property type="entry name" value="PDH_N"/>
</dbReference>
<keyword evidence="5" id="KW-0560">Oxidoreductase</keyword>
<proteinExistence type="predicted"/>
<dbReference type="InterPro" id="IPR036291">
    <property type="entry name" value="NAD(P)-bd_dom_sf"/>
</dbReference>
<dbReference type="EMBL" id="JACHTE010000008">
    <property type="protein sequence ID" value="MBB1089221.1"/>
    <property type="molecule type" value="Genomic_DNA"/>
</dbReference>
<dbReference type="GO" id="GO:0008977">
    <property type="term" value="F:prephenate dehydrogenase (NAD+) activity"/>
    <property type="evidence" value="ECO:0007669"/>
    <property type="project" value="UniProtKB-EC"/>
</dbReference>
<comment type="caution">
    <text evidence="11">The sequence shown here is derived from an EMBL/GenBank/DDBJ whole genome shotgun (WGS) entry which is preliminary data.</text>
</comment>
<dbReference type="UniPathway" id="UPA00122">
    <property type="reaction ID" value="UER00961"/>
</dbReference>
<dbReference type="Gene3D" id="1.10.3660.10">
    <property type="entry name" value="6-phosphogluconate dehydrogenase C-terminal like domain"/>
    <property type="match status" value="1"/>
</dbReference>
<protein>
    <recommendedName>
        <fullName evidence="3">Prephenate dehydrogenase</fullName>
        <ecNumber evidence="2">1.3.1.12</ecNumber>
    </recommendedName>
</protein>
<name>A0A7W3YFG6_9GAMM</name>
<evidence type="ECO:0000259" key="10">
    <source>
        <dbReference type="PROSITE" id="PS51671"/>
    </source>
</evidence>
<dbReference type="InterPro" id="IPR050812">
    <property type="entry name" value="Preph/Arog_dehydrog"/>
</dbReference>
<dbReference type="GO" id="GO:0070403">
    <property type="term" value="F:NAD+ binding"/>
    <property type="evidence" value="ECO:0007669"/>
    <property type="project" value="InterPro"/>
</dbReference>
<dbReference type="NCBIfam" id="NF006457">
    <property type="entry name" value="PRK08818.1"/>
    <property type="match status" value="1"/>
</dbReference>
<accession>A0A7W3YFG6</accession>
<keyword evidence="12" id="KW-1185">Reference proteome</keyword>
<evidence type="ECO:0000259" key="9">
    <source>
        <dbReference type="PROSITE" id="PS51176"/>
    </source>
</evidence>
<evidence type="ECO:0000256" key="2">
    <source>
        <dbReference type="ARBA" id="ARBA00012068"/>
    </source>
</evidence>
<evidence type="ECO:0000256" key="3">
    <source>
        <dbReference type="ARBA" id="ARBA00016891"/>
    </source>
</evidence>
<comment type="pathway">
    <text evidence="1">Amino-acid biosynthesis; L-tyrosine biosynthesis; (4-hydroxyphenyl)pyruvate from prephenate (NAD(+) route): step 1/1.</text>
</comment>
<dbReference type="AlphaFoldDB" id="A0A7W3YFG6"/>
<dbReference type="PANTHER" id="PTHR21363">
    <property type="entry name" value="PREPHENATE DEHYDROGENASE"/>
    <property type="match status" value="1"/>
</dbReference>
<dbReference type="Gene3D" id="3.40.50.720">
    <property type="entry name" value="NAD(P)-binding Rossmann-like Domain"/>
    <property type="match status" value="1"/>
</dbReference>
<dbReference type="PROSITE" id="PS51671">
    <property type="entry name" value="ACT"/>
    <property type="match status" value="1"/>
</dbReference>
<dbReference type="GO" id="GO:0004665">
    <property type="term" value="F:prephenate dehydrogenase (NADP+) activity"/>
    <property type="evidence" value="ECO:0007669"/>
    <property type="project" value="InterPro"/>
</dbReference>
<organism evidence="11 12">
    <name type="scientific">Marilutibacter penaei</name>
    <dbReference type="NCBI Taxonomy" id="2759900"/>
    <lineage>
        <taxon>Bacteria</taxon>
        <taxon>Pseudomonadati</taxon>
        <taxon>Pseudomonadota</taxon>
        <taxon>Gammaproteobacteria</taxon>
        <taxon>Lysobacterales</taxon>
        <taxon>Lysobacteraceae</taxon>
        <taxon>Marilutibacter</taxon>
    </lineage>
</organism>
<dbReference type="InterPro" id="IPR002912">
    <property type="entry name" value="ACT_dom"/>
</dbReference>
<dbReference type="SUPFAM" id="SSF51735">
    <property type="entry name" value="NAD(P)-binding Rossmann-fold domains"/>
    <property type="match status" value="1"/>
</dbReference>
<dbReference type="InterPro" id="IPR008927">
    <property type="entry name" value="6-PGluconate_DH-like_C_sf"/>
</dbReference>
<sequence>MNTTPPARRGRPVVGIVGSRGAYGRWLSRFFQRTMGLEVVGRDPVGDTRLEARELIEAADILLFAAPIRSTVSVIDDYVALADGIERGRLWLDVTSIKQAPVEALLRSRADVAGLHPMAAPPKVETLKGRVMAVCPARVTSWRPWLDDFLAATQAECVEVDPAHHDRAMALVQGLVHAGHMAQARVLRELAPDIGGLPALHPLRTVGFGLDLAVTERMLAGNPGIYEDIQFDNPHVLPMLERLLASVEALRDCVREGGPHARARLRRDLLSDSSTFFGAKALAAGSHAFERMGYLMADLEAPEYLSVFLPEDRPGSLRVLLGIFERHGVNLDSIHSSRSPEGELHFRIGIGQAQARRLAPDTWQALCADIQEEGVGRIVGGSRPAGTSG</sequence>
<dbReference type="Pfam" id="PF20463">
    <property type="entry name" value="PDH_C"/>
    <property type="match status" value="1"/>
</dbReference>
<feature type="domain" description="Prephenate/arogenate dehydrogenase" evidence="9">
    <location>
        <begin position="12"/>
        <end position="284"/>
    </location>
</feature>
<feature type="domain" description="ACT" evidence="10">
    <location>
        <begin position="305"/>
        <end position="380"/>
    </location>
</feature>
<reference evidence="11 12" key="1">
    <citation type="submission" date="2020-07" db="EMBL/GenBank/DDBJ databases">
        <authorList>
            <person name="Xu S."/>
            <person name="Li A."/>
        </authorList>
    </citation>
    <scope>NUCLEOTIDE SEQUENCE [LARGE SCALE GENOMIC DNA]</scope>
    <source>
        <strain evidence="11 12">SG-8</strain>
    </source>
</reference>
<evidence type="ECO:0000313" key="12">
    <source>
        <dbReference type="Proteomes" id="UP000552587"/>
    </source>
</evidence>
<evidence type="ECO:0000256" key="4">
    <source>
        <dbReference type="ARBA" id="ARBA00022498"/>
    </source>
</evidence>
<dbReference type="PANTHER" id="PTHR21363:SF0">
    <property type="entry name" value="PREPHENATE DEHYDROGENASE [NADP(+)]"/>
    <property type="match status" value="1"/>
</dbReference>
<gene>
    <name evidence="11" type="ORF">H4F99_12105</name>
</gene>
<comment type="catalytic activity">
    <reaction evidence="8">
        <text>prephenate + NAD(+) = 3-(4-hydroxyphenyl)pyruvate + CO2 + NADH</text>
        <dbReference type="Rhea" id="RHEA:13869"/>
        <dbReference type="ChEBI" id="CHEBI:16526"/>
        <dbReference type="ChEBI" id="CHEBI:29934"/>
        <dbReference type="ChEBI" id="CHEBI:36242"/>
        <dbReference type="ChEBI" id="CHEBI:57540"/>
        <dbReference type="ChEBI" id="CHEBI:57945"/>
        <dbReference type="EC" id="1.3.1.12"/>
    </reaction>
</comment>
<dbReference type="GO" id="GO:0006571">
    <property type="term" value="P:tyrosine biosynthetic process"/>
    <property type="evidence" value="ECO:0007669"/>
    <property type="project" value="UniProtKB-UniPathway"/>
</dbReference>
<dbReference type="Pfam" id="PF01842">
    <property type="entry name" value="ACT"/>
    <property type="match status" value="1"/>
</dbReference>
<dbReference type="SUPFAM" id="SSF48179">
    <property type="entry name" value="6-phosphogluconate dehydrogenase C-terminal domain-like"/>
    <property type="match status" value="1"/>
</dbReference>
<evidence type="ECO:0000256" key="7">
    <source>
        <dbReference type="ARBA" id="ARBA00023141"/>
    </source>
</evidence>
<evidence type="ECO:0000313" key="11">
    <source>
        <dbReference type="EMBL" id="MBB1089221.1"/>
    </source>
</evidence>
<dbReference type="InterPro" id="IPR003099">
    <property type="entry name" value="Prephen_DH"/>
</dbReference>
<keyword evidence="7" id="KW-0028">Amino-acid biosynthesis</keyword>
<evidence type="ECO:0000256" key="8">
    <source>
        <dbReference type="ARBA" id="ARBA00049260"/>
    </source>
</evidence>
<dbReference type="Proteomes" id="UP000552587">
    <property type="component" value="Unassembled WGS sequence"/>
</dbReference>
<keyword evidence="6" id="KW-0520">NAD</keyword>
<dbReference type="SUPFAM" id="SSF55021">
    <property type="entry name" value="ACT-like"/>
    <property type="match status" value="1"/>
</dbReference>
<keyword evidence="7" id="KW-0057">Aromatic amino acid biosynthesis</keyword>
<dbReference type="InterPro" id="IPR045865">
    <property type="entry name" value="ACT-like_dom_sf"/>
</dbReference>
<dbReference type="InterPro" id="IPR046825">
    <property type="entry name" value="PDH_C"/>
</dbReference>
<dbReference type="PROSITE" id="PS51176">
    <property type="entry name" value="PDH_ADH"/>
    <property type="match status" value="1"/>
</dbReference>
<evidence type="ECO:0000256" key="6">
    <source>
        <dbReference type="ARBA" id="ARBA00023027"/>
    </source>
</evidence>